<keyword evidence="11" id="KW-1185">Reference proteome</keyword>
<keyword evidence="2" id="KW-0805">Transcription regulation</keyword>
<comment type="subcellular location">
    <subcellularLocation>
        <location evidence="1">Nucleus</location>
    </subcellularLocation>
</comment>
<evidence type="ECO:0000256" key="1">
    <source>
        <dbReference type="ARBA" id="ARBA00004123"/>
    </source>
</evidence>
<dbReference type="SMART" id="SM00355">
    <property type="entry name" value="ZnF_C2H2"/>
    <property type="match status" value="2"/>
</dbReference>
<dbReference type="Gene3D" id="3.30.160.60">
    <property type="entry name" value="Classic Zinc Finger"/>
    <property type="match status" value="1"/>
</dbReference>
<dbReference type="PANTHER" id="PTHR37701">
    <property type="entry name" value="METHYL-CPG-BINDING DOMAIN-CONTAINING PROTEIN 8"/>
    <property type="match status" value="1"/>
</dbReference>
<keyword evidence="4" id="KW-0804">Transcription</keyword>
<evidence type="ECO:0000259" key="8">
    <source>
        <dbReference type="PROSITE" id="PS50157"/>
    </source>
</evidence>
<dbReference type="Gramene" id="OMO82529">
    <property type="protein sequence ID" value="OMO82529"/>
    <property type="gene ID" value="CCACVL1_11931"/>
</dbReference>
<feature type="compositionally biased region" description="Polar residues" evidence="7">
    <location>
        <begin position="95"/>
        <end position="105"/>
    </location>
</feature>
<dbReference type="SUPFAM" id="SSF54171">
    <property type="entry name" value="DNA-binding domain"/>
    <property type="match status" value="1"/>
</dbReference>
<sequence>MAERRGRRRIELASDREFFKSPTTTGSPTRHQATAMATLTATAAQPLALDSLPIVDLTTLTQSELHSLSHCSPTAFDLHASDNLVIPSIDHSSFNESAGSHRQTFSRLSPNNHHSSHHHPLRHRLPGLLPSIKQPPSYPSHHDPEALENRSIISSLKVSLKSHPEFQHLDFSSPPSSPRDAVVSYGMRDTLVSFEIRDAMISLGKRKRGRKPNAQSEYSGEERETGLEIVNKNGIAVDLETLGGMEDPYGEELKRRTEGMVGNEEALLGFMRDLGGQWCSRRRKRRIVDASVLGDALPVGWKLLLGLKRREGRASVYCRRYMSPGGRQFLSCKEVSAYLQSYFGGLHDAPLTMDKGGDIDQQVHQIASENGGTAQKEDYQRWSAEHEKEISLLGMDNLEEVRIDDLFECHKCNTTFDEKDAYLQHLLSFHQRSTRKYRLGSAVGDGVILRDGKFECQFCHKVFDERRRYNGHVGIHVRNYVRGIEDSPGLLNLPRRTEVATKQDLPVRTSRMDALIEIAQNSILETTTTTMPTYELGDGSSSYKLNAVSNAEIPAYTSDHEMNSDTPSSDSGTEDDMTIRTLNEDLCQQDSDPRATSDKTEKIGEASNVVNMNSLVDATISASMDERNGSISDTFVQNDNLKFYVNQLDKSCSELQRRYECNLLLLSTGQVVCDVKNNVNLVGACKKEHTKPEEVDNNKNAELVIGFGNSCVSAKDVALETVDQTSRENVVRSEVSKSSMSLLESQNGTLASNAISVKGVDGLCSIDQKRDNVTELDELRMDDIERVKFSFGCVQETPSVPEVPIEMANNQDIGGACGSSVKFESEVLLNMADKHQLTTVCVWCGTEFNQEAVDSEIQSDSVGYMCPTCKSKFIGNSVQ</sequence>
<dbReference type="InterPro" id="IPR001739">
    <property type="entry name" value="Methyl_CpG_DNA-bd"/>
</dbReference>
<dbReference type="PROSITE" id="PS50157">
    <property type="entry name" value="ZINC_FINGER_C2H2_2"/>
    <property type="match status" value="2"/>
</dbReference>
<feature type="domain" description="MBD" evidence="9">
    <location>
        <begin position="287"/>
        <end position="360"/>
    </location>
</feature>
<dbReference type="GO" id="GO:0005634">
    <property type="term" value="C:nucleus"/>
    <property type="evidence" value="ECO:0007669"/>
    <property type="project" value="UniProtKB-SubCell"/>
</dbReference>
<keyword evidence="5" id="KW-0539">Nucleus</keyword>
<feature type="domain" description="C2H2-type" evidence="8">
    <location>
        <begin position="454"/>
        <end position="481"/>
    </location>
</feature>
<dbReference type="EMBL" id="AWWV01010006">
    <property type="protein sequence ID" value="OMO82529.1"/>
    <property type="molecule type" value="Genomic_DNA"/>
</dbReference>
<dbReference type="PROSITE" id="PS00028">
    <property type="entry name" value="ZINC_FINGER_C2H2_1"/>
    <property type="match status" value="2"/>
</dbReference>
<keyword evidence="3" id="KW-0238">DNA-binding</keyword>
<dbReference type="GO" id="GO:0008270">
    <property type="term" value="F:zinc ion binding"/>
    <property type="evidence" value="ECO:0007669"/>
    <property type="project" value="UniProtKB-KW"/>
</dbReference>
<keyword evidence="6" id="KW-0479">Metal-binding</keyword>
<dbReference type="InterPro" id="IPR013087">
    <property type="entry name" value="Znf_C2H2_type"/>
</dbReference>
<evidence type="ECO:0000256" key="2">
    <source>
        <dbReference type="ARBA" id="ARBA00023015"/>
    </source>
</evidence>
<feature type="region of interest" description="Disordered" evidence="7">
    <location>
        <begin position="95"/>
        <end position="145"/>
    </location>
</feature>
<feature type="domain" description="C2H2-type" evidence="8">
    <location>
        <begin position="407"/>
        <end position="435"/>
    </location>
</feature>
<evidence type="ECO:0000256" key="6">
    <source>
        <dbReference type="PROSITE-ProRule" id="PRU00042"/>
    </source>
</evidence>
<evidence type="ECO:0000256" key="5">
    <source>
        <dbReference type="ARBA" id="ARBA00023242"/>
    </source>
</evidence>
<evidence type="ECO:0000259" key="9">
    <source>
        <dbReference type="PROSITE" id="PS50982"/>
    </source>
</evidence>
<dbReference type="PANTHER" id="PTHR37701:SF19">
    <property type="entry name" value="METHYL-CPG-BINDING DOMAIN PROTEIN"/>
    <property type="match status" value="1"/>
</dbReference>
<dbReference type="OrthoDB" id="1893318at2759"/>
<protein>
    <submittedName>
        <fullName evidence="10">Zinc finger, C2H2-like protein</fullName>
    </submittedName>
</protein>
<keyword evidence="6" id="KW-0863">Zinc-finger</keyword>
<evidence type="ECO:0000313" key="10">
    <source>
        <dbReference type="EMBL" id="OMO82529.1"/>
    </source>
</evidence>
<name>A0A1R3IIW7_COCAP</name>
<proteinExistence type="predicted"/>
<keyword evidence="6" id="KW-0862">Zinc</keyword>
<reference evidence="10 11" key="1">
    <citation type="submission" date="2013-09" db="EMBL/GenBank/DDBJ databases">
        <title>Corchorus capsularis genome sequencing.</title>
        <authorList>
            <person name="Alam M."/>
            <person name="Haque M.S."/>
            <person name="Islam M.S."/>
            <person name="Emdad E.M."/>
            <person name="Islam M.M."/>
            <person name="Ahmed B."/>
            <person name="Halim A."/>
            <person name="Hossen Q.M.M."/>
            <person name="Hossain M.Z."/>
            <person name="Ahmed R."/>
            <person name="Khan M.M."/>
            <person name="Islam R."/>
            <person name="Rashid M.M."/>
            <person name="Khan S.A."/>
            <person name="Rahman M.S."/>
            <person name="Alam M."/>
        </authorList>
    </citation>
    <scope>NUCLEOTIDE SEQUENCE [LARGE SCALE GENOMIC DNA]</scope>
    <source>
        <strain evidence="11">cv. CVL-1</strain>
        <tissue evidence="10">Whole seedling</tissue>
    </source>
</reference>
<gene>
    <name evidence="10" type="ORF">CCACVL1_11931</name>
</gene>
<evidence type="ECO:0000256" key="3">
    <source>
        <dbReference type="ARBA" id="ARBA00023125"/>
    </source>
</evidence>
<dbReference type="GO" id="GO:0003677">
    <property type="term" value="F:DNA binding"/>
    <property type="evidence" value="ECO:0007669"/>
    <property type="project" value="UniProtKB-KW"/>
</dbReference>
<evidence type="ECO:0000256" key="7">
    <source>
        <dbReference type="SAM" id="MobiDB-lite"/>
    </source>
</evidence>
<organism evidence="10 11">
    <name type="scientific">Corchorus capsularis</name>
    <name type="common">Jute</name>
    <dbReference type="NCBI Taxonomy" id="210143"/>
    <lineage>
        <taxon>Eukaryota</taxon>
        <taxon>Viridiplantae</taxon>
        <taxon>Streptophyta</taxon>
        <taxon>Embryophyta</taxon>
        <taxon>Tracheophyta</taxon>
        <taxon>Spermatophyta</taxon>
        <taxon>Magnoliopsida</taxon>
        <taxon>eudicotyledons</taxon>
        <taxon>Gunneridae</taxon>
        <taxon>Pentapetalae</taxon>
        <taxon>rosids</taxon>
        <taxon>malvids</taxon>
        <taxon>Malvales</taxon>
        <taxon>Malvaceae</taxon>
        <taxon>Grewioideae</taxon>
        <taxon>Apeibeae</taxon>
        <taxon>Corchorus</taxon>
    </lineage>
</organism>
<comment type="caution">
    <text evidence="10">The sequence shown here is derived from an EMBL/GenBank/DDBJ whole genome shotgun (WGS) entry which is preliminary data.</text>
</comment>
<dbReference type="OMA" id="WVYCRRI"/>
<dbReference type="InterPro" id="IPR016177">
    <property type="entry name" value="DNA-bd_dom_sf"/>
</dbReference>
<evidence type="ECO:0000313" key="11">
    <source>
        <dbReference type="Proteomes" id="UP000188268"/>
    </source>
</evidence>
<dbReference type="Proteomes" id="UP000188268">
    <property type="component" value="Unassembled WGS sequence"/>
</dbReference>
<feature type="compositionally biased region" description="Basic residues" evidence="7">
    <location>
        <begin position="114"/>
        <end position="125"/>
    </location>
</feature>
<accession>A0A1R3IIW7</accession>
<dbReference type="AlphaFoldDB" id="A0A1R3IIW7"/>
<dbReference type="PROSITE" id="PS50982">
    <property type="entry name" value="MBD"/>
    <property type="match status" value="1"/>
</dbReference>
<dbReference type="STRING" id="210143.A0A1R3IIW7"/>
<evidence type="ECO:0000256" key="4">
    <source>
        <dbReference type="ARBA" id="ARBA00023163"/>
    </source>
</evidence>
<feature type="region of interest" description="Disordered" evidence="7">
    <location>
        <begin position="554"/>
        <end position="576"/>
    </location>
</feature>
<dbReference type="InterPro" id="IPR037472">
    <property type="entry name" value="MBD8"/>
</dbReference>